<organism evidence="3 4">
    <name type="scientific">Tianweitania sediminis</name>
    <dbReference type="NCBI Taxonomy" id="1502156"/>
    <lineage>
        <taxon>Bacteria</taxon>
        <taxon>Pseudomonadati</taxon>
        <taxon>Pseudomonadota</taxon>
        <taxon>Alphaproteobacteria</taxon>
        <taxon>Hyphomicrobiales</taxon>
        <taxon>Phyllobacteriaceae</taxon>
        <taxon>Tianweitania</taxon>
    </lineage>
</organism>
<dbReference type="Pfam" id="PF10073">
    <property type="entry name" value="GapR_DNA-bd"/>
    <property type="match status" value="1"/>
</dbReference>
<gene>
    <name evidence="3" type="ORF">J5Y06_04865</name>
</gene>
<name>A0A8J7QY05_9HYPH</name>
<evidence type="ECO:0000256" key="1">
    <source>
        <dbReference type="SAM" id="Coils"/>
    </source>
</evidence>
<dbReference type="EMBL" id="JAGIYY010000001">
    <property type="protein sequence ID" value="MBP0437975.1"/>
    <property type="molecule type" value="Genomic_DNA"/>
</dbReference>
<evidence type="ECO:0000313" key="4">
    <source>
        <dbReference type="Proteomes" id="UP000666240"/>
    </source>
</evidence>
<protein>
    <submittedName>
        <fullName evidence="3">DUF2312 domain-containing protein</fullName>
    </submittedName>
</protein>
<reference evidence="3" key="1">
    <citation type="submission" date="2021-03" db="EMBL/GenBank/DDBJ databases">
        <title>Genome sequencing and assembly of Tianweitania sediminis.</title>
        <authorList>
            <person name="Chhetri G."/>
        </authorList>
    </citation>
    <scope>NUCLEOTIDE SEQUENCE</scope>
    <source>
        <strain evidence="3">Z8</strain>
    </source>
</reference>
<dbReference type="GO" id="GO:0003677">
    <property type="term" value="F:DNA binding"/>
    <property type="evidence" value="ECO:0007669"/>
    <property type="project" value="InterPro"/>
</dbReference>
<dbReference type="InterPro" id="IPR046367">
    <property type="entry name" value="GapR-like_DNA-bd"/>
</dbReference>
<evidence type="ECO:0000259" key="2">
    <source>
        <dbReference type="Pfam" id="PF10073"/>
    </source>
</evidence>
<sequence length="50" mass="5608">MADEVTDSSQTVAAGQLRAFIERIERLEEEKKNISDDIKDVYAECKGTGF</sequence>
<accession>A0A8J7QY05</accession>
<dbReference type="Proteomes" id="UP000666240">
    <property type="component" value="Unassembled WGS sequence"/>
</dbReference>
<keyword evidence="4" id="KW-1185">Reference proteome</keyword>
<dbReference type="AlphaFoldDB" id="A0A8J7QY05"/>
<proteinExistence type="predicted"/>
<comment type="caution">
    <text evidence="3">The sequence shown here is derived from an EMBL/GenBank/DDBJ whole genome shotgun (WGS) entry which is preliminary data.</text>
</comment>
<evidence type="ECO:0000313" key="3">
    <source>
        <dbReference type="EMBL" id="MBP0437975.1"/>
    </source>
</evidence>
<feature type="domain" description="GapR-like DNA-binding" evidence="2">
    <location>
        <begin position="13"/>
        <end position="50"/>
    </location>
</feature>
<keyword evidence="1" id="KW-0175">Coiled coil</keyword>
<feature type="coiled-coil region" evidence="1">
    <location>
        <begin position="17"/>
        <end position="44"/>
    </location>
</feature>